<organism evidence="11 12">
    <name type="scientific">Moraxella nonliquefaciens</name>
    <dbReference type="NCBI Taxonomy" id="478"/>
    <lineage>
        <taxon>Bacteria</taxon>
        <taxon>Pseudomonadati</taxon>
        <taxon>Pseudomonadota</taxon>
        <taxon>Gammaproteobacteria</taxon>
        <taxon>Moraxellales</taxon>
        <taxon>Moraxellaceae</taxon>
        <taxon>Moraxella</taxon>
    </lineage>
</organism>
<dbReference type="GO" id="GO:0009252">
    <property type="term" value="P:peptidoglycan biosynthetic process"/>
    <property type="evidence" value="ECO:0007669"/>
    <property type="project" value="UniProtKB-UniRule"/>
</dbReference>
<evidence type="ECO:0000256" key="2">
    <source>
        <dbReference type="ARBA" id="ARBA00004752"/>
    </source>
</evidence>
<dbReference type="InterPro" id="IPR036615">
    <property type="entry name" value="Mur_ligase_C_dom_sf"/>
</dbReference>
<keyword evidence="7 8" id="KW-0132">Cell division</keyword>
<evidence type="ECO:0000256" key="4">
    <source>
        <dbReference type="ARBA" id="ARBA00022598"/>
    </source>
</evidence>
<dbReference type="UniPathway" id="UPA00219"/>
<dbReference type="GO" id="GO:0005737">
    <property type="term" value="C:cytoplasm"/>
    <property type="evidence" value="ECO:0007669"/>
    <property type="project" value="UniProtKB-SubCell"/>
</dbReference>
<keyword evidence="7 8" id="KW-0961">Cell wall biogenesis/degradation</keyword>
<accession>A0A1B8PKY7</accession>
<dbReference type="RefSeq" id="WP_066892457.1">
    <property type="nucleotide sequence ID" value="NZ_LZDN01000005.1"/>
</dbReference>
<protein>
    <recommendedName>
        <fullName evidence="7 8">UDP-N-acetylmuramoylalanine--D-glutamate ligase</fullName>
        <ecNumber evidence="7 8">6.3.2.9</ecNumber>
    </recommendedName>
    <alternativeName>
        <fullName evidence="7">D-glutamic acid-adding enzyme</fullName>
    </alternativeName>
    <alternativeName>
        <fullName evidence="7">UDP-N-acetylmuramoyl-L-alanyl-D-glutamate synthetase</fullName>
    </alternativeName>
</protein>
<keyword evidence="7 8" id="KW-0131">Cell cycle</keyword>
<dbReference type="SUPFAM" id="SSF51984">
    <property type="entry name" value="MurCD N-terminal domain"/>
    <property type="match status" value="1"/>
</dbReference>
<evidence type="ECO:0000256" key="3">
    <source>
        <dbReference type="ARBA" id="ARBA00022490"/>
    </source>
</evidence>
<keyword evidence="3 7" id="KW-0963">Cytoplasm</keyword>
<comment type="caution">
    <text evidence="11">The sequence shown here is derived from an EMBL/GenBank/DDBJ whole genome shotgun (WGS) entry which is preliminary data.</text>
</comment>
<evidence type="ECO:0000313" key="12">
    <source>
        <dbReference type="Proteomes" id="UP000092671"/>
    </source>
</evidence>
<comment type="pathway">
    <text evidence="2 7 8">Cell wall biogenesis; peptidoglycan biosynthesis.</text>
</comment>
<keyword evidence="6 7" id="KW-0067">ATP-binding</keyword>
<comment type="subcellular location">
    <subcellularLocation>
        <location evidence="1 7 8">Cytoplasm</location>
    </subcellularLocation>
</comment>
<dbReference type="Gene3D" id="3.40.1190.10">
    <property type="entry name" value="Mur-like, catalytic domain"/>
    <property type="match status" value="1"/>
</dbReference>
<reference evidence="11 12" key="1">
    <citation type="submission" date="2016-06" db="EMBL/GenBank/DDBJ databases">
        <title>Draft genome of Moraxella nonliquefaciens CCUG 60284.</title>
        <authorList>
            <person name="Salva-Serra F."/>
            <person name="Engstrom-Jakobsson H."/>
            <person name="Thorell K."/>
            <person name="Gonzales-Siles L."/>
            <person name="Karlsson R."/>
            <person name="Boulund F."/>
            <person name="Engstrand L."/>
            <person name="Kristiansson E."/>
            <person name="Moore E."/>
        </authorList>
    </citation>
    <scope>NUCLEOTIDE SEQUENCE [LARGE SCALE GENOMIC DNA]</scope>
    <source>
        <strain evidence="11 12">CCUG 60284</strain>
    </source>
</reference>
<dbReference type="EC" id="6.3.2.9" evidence="7 8"/>
<dbReference type="Gene3D" id="3.90.190.20">
    <property type="entry name" value="Mur ligase, C-terminal domain"/>
    <property type="match status" value="1"/>
</dbReference>
<evidence type="ECO:0000256" key="6">
    <source>
        <dbReference type="ARBA" id="ARBA00022840"/>
    </source>
</evidence>
<proteinExistence type="inferred from homology"/>
<dbReference type="Pfam" id="PF08245">
    <property type="entry name" value="Mur_ligase_M"/>
    <property type="match status" value="1"/>
</dbReference>
<dbReference type="InterPro" id="IPR004101">
    <property type="entry name" value="Mur_ligase_C"/>
</dbReference>
<dbReference type="InterPro" id="IPR036565">
    <property type="entry name" value="Mur-like_cat_sf"/>
</dbReference>
<feature type="domain" description="Mur ligase C-terminal" evidence="9">
    <location>
        <begin position="321"/>
        <end position="440"/>
    </location>
</feature>
<dbReference type="GO" id="GO:0005524">
    <property type="term" value="F:ATP binding"/>
    <property type="evidence" value="ECO:0007669"/>
    <property type="project" value="UniProtKB-UniRule"/>
</dbReference>
<dbReference type="GO" id="GO:0051301">
    <property type="term" value="P:cell division"/>
    <property type="evidence" value="ECO:0007669"/>
    <property type="project" value="UniProtKB-KW"/>
</dbReference>
<sequence length="464" mass="48772">MASYTVIGLGNSGLSAVHFLVNQGHTVAVTDANFPSLASKLPNGVATYFGGIDANVLIASDKVVISPGVDPATPAISWVIEQGVSVVSDVQLFIESLKERDAKNGTHTPIIAITGSNAKSTVTTLVGLMAQQSAKTVGVGGNIGTPALDLLKIDGMGMVVLELSSFQLEMMDGLGADVATILNLSADHLDRHGDMTGYLAQKLRIFDNAKNALVWLDDKELARACIAYLPKHAQMISTSGEIGEGFSADFCLKGERDDNSENGETIWLCHNGEKLISSDEILIKGKHNLLNALSALALGSAVGLDMSAMLDVLRTFGGLPHRCEYVADVNGKVYFNDSKGTNIGATLSAIDGLGVVYGKNSLALILGGQGKGQDFAELIPFAKQFAHSIYLIGQDADLIQKTLANSPILASKMTQAGTLEKAVKLASQSSAKVVLLSPACASLDQFKSYNERGERFVACVTALA</sequence>
<keyword evidence="7 8" id="KW-0133">Cell shape</keyword>
<dbReference type="Pfam" id="PF02875">
    <property type="entry name" value="Mur_ligase_C"/>
    <property type="match status" value="1"/>
</dbReference>
<dbReference type="InterPro" id="IPR005762">
    <property type="entry name" value="MurD"/>
</dbReference>
<evidence type="ECO:0000259" key="10">
    <source>
        <dbReference type="Pfam" id="PF08245"/>
    </source>
</evidence>
<evidence type="ECO:0000256" key="8">
    <source>
        <dbReference type="RuleBase" id="RU003664"/>
    </source>
</evidence>
<dbReference type="AlphaFoldDB" id="A0A1B8PKY7"/>
<dbReference type="InterPro" id="IPR013221">
    <property type="entry name" value="Mur_ligase_cen"/>
</dbReference>
<keyword evidence="7 8" id="KW-0573">Peptidoglycan synthesis</keyword>
<dbReference type="NCBIfam" id="TIGR01087">
    <property type="entry name" value="murD"/>
    <property type="match status" value="1"/>
</dbReference>
<dbReference type="Gene3D" id="3.40.50.720">
    <property type="entry name" value="NAD(P)-binding Rossmann-like Domain"/>
    <property type="match status" value="1"/>
</dbReference>
<feature type="domain" description="Mur ligase central" evidence="10">
    <location>
        <begin position="113"/>
        <end position="298"/>
    </location>
</feature>
<dbReference type="PANTHER" id="PTHR43692">
    <property type="entry name" value="UDP-N-ACETYLMURAMOYLALANINE--D-GLUTAMATE LIGASE"/>
    <property type="match status" value="1"/>
</dbReference>
<dbReference type="Proteomes" id="UP000092671">
    <property type="component" value="Unassembled WGS sequence"/>
</dbReference>
<dbReference type="PANTHER" id="PTHR43692:SF1">
    <property type="entry name" value="UDP-N-ACETYLMURAMOYLALANINE--D-GLUTAMATE LIGASE"/>
    <property type="match status" value="1"/>
</dbReference>
<evidence type="ECO:0000259" key="9">
    <source>
        <dbReference type="Pfam" id="PF02875"/>
    </source>
</evidence>
<dbReference type="GO" id="GO:0008764">
    <property type="term" value="F:UDP-N-acetylmuramoylalanine-D-glutamate ligase activity"/>
    <property type="evidence" value="ECO:0007669"/>
    <property type="project" value="UniProtKB-UniRule"/>
</dbReference>
<comment type="catalytic activity">
    <reaction evidence="7 8">
        <text>UDP-N-acetyl-alpha-D-muramoyl-L-alanine + D-glutamate + ATP = UDP-N-acetyl-alpha-D-muramoyl-L-alanyl-D-glutamate + ADP + phosphate + H(+)</text>
        <dbReference type="Rhea" id="RHEA:16429"/>
        <dbReference type="ChEBI" id="CHEBI:15378"/>
        <dbReference type="ChEBI" id="CHEBI:29986"/>
        <dbReference type="ChEBI" id="CHEBI:30616"/>
        <dbReference type="ChEBI" id="CHEBI:43474"/>
        <dbReference type="ChEBI" id="CHEBI:83898"/>
        <dbReference type="ChEBI" id="CHEBI:83900"/>
        <dbReference type="ChEBI" id="CHEBI:456216"/>
        <dbReference type="EC" id="6.3.2.9"/>
    </reaction>
</comment>
<evidence type="ECO:0000256" key="7">
    <source>
        <dbReference type="HAMAP-Rule" id="MF_00639"/>
    </source>
</evidence>
<dbReference type="SUPFAM" id="SSF53623">
    <property type="entry name" value="MurD-like peptide ligases, catalytic domain"/>
    <property type="match status" value="1"/>
</dbReference>
<keyword evidence="5 7" id="KW-0547">Nucleotide-binding</keyword>
<evidence type="ECO:0000256" key="1">
    <source>
        <dbReference type="ARBA" id="ARBA00004496"/>
    </source>
</evidence>
<gene>
    <name evidence="7" type="primary">murD</name>
    <name evidence="11" type="ORF">A9Z60_07055</name>
</gene>
<dbReference type="OrthoDB" id="9809796at2"/>
<dbReference type="SUPFAM" id="SSF53244">
    <property type="entry name" value="MurD-like peptide ligases, peptide-binding domain"/>
    <property type="match status" value="1"/>
</dbReference>
<evidence type="ECO:0000256" key="5">
    <source>
        <dbReference type="ARBA" id="ARBA00022741"/>
    </source>
</evidence>
<evidence type="ECO:0000313" key="11">
    <source>
        <dbReference type="EMBL" id="OBX51635.1"/>
    </source>
</evidence>
<dbReference type="GO" id="GO:0008360">
    <property type="term" value="P:regulation of cell shape"/>
    <property type="evidence" value="ECO:0007669"/>
    <property type="project" value="UniProtKB-KW"/>
</dbReference>
<comment type="function">
    <text evidence="7 8">Cell wall formation. Catalyzes the addition of glutamate to the nucleotide precursor UDP-N-acetylmuramoyl-L-alanine (UMA).</text>
</comment>
<name>A0A1B8PKY7_MORNO</name>
<keyword evidence="4 7" id="KW-0436">Ligase</keyword>
<dbReference type="EMBL" id="LZDN01000005">
    <property type="protein sequence ID" value="OBX51635.1"/>
    <property type="molecule type" value="Genomic_DNA"/>
</dbReference>
<dbReference type="Pfam" id="PF21799">
    <property type="entry name" value="MurD-like_N"/>
    <property type="match status" value="1"/>
</dbReference>
<dbReference type="HAMAP" id="MF_00639">
    <property type="entry name" value="MurD"/>
    <property type="match status" value="1"/>
</dbReference>
<feature type="binding site" evidence="7">
    <location>
        <begin position="115"/>
        <end position="121"/>
    </location>
    <ligand>
        <name>ATP</name>
        <dbReference type="ChEBI" id="CHEBI:30616"/>
    </ligand>
</feature>
<comment type="similarity">
    <text evidence="7">Belongs to the MurCDEF family.</text>
</comment>
<dbReference type="GO" id="GO:0071555">
    <property type="term" value="P:cell wall organization"/>
    <property type="evidence" value="ECO:0007669"/>
    <property type="project" value="UniProtKB-KW"/>
</dbReference>